<proteinExistence type="predicted"/>
<keyword evidence="1" id="KW-0472">Membrane</keyword>
<evidence type="ECO:0000313" key="3">
    <source>
        <dbReference type="Proteomes" id="UP001237595"/>
    </source>
</evidence>
<reference evidence="2 3" key="1">
    <citation type="submission" date="2023-04" db="EMBL/GenBank/DDBJ databases">
        <title>Draft genome sequence of Saccharopolyspora sp. TS4A08 isolated from sweet potato rhizospheric soil.</title>
        <authorList>
            <person name="Suksaard P."/>
            <person name="Duangmal K."/>
        </authorList>
    </citation>
    <scope>NUCLEOTIDE SEQUENCE [LARGE SCALE GENOMIC DNA]</scope>
    <source>
        <strain evidence="2 3">TS4A08</strain>
    </source>
</reference>
<evidence type="ECO:0000256" key="1">
    <source>
        <dbReference type="SAM" id="Phobius"/>
    </source>
</evidence>
<gene>
    <name evidence="2" type="ORF">QFW96_10240</name>
</gene>
<accession>A0ABT6PM01</accession>
<organism evidence="2 3">
    <name type="scientific">Saccharopolyspora ipomoeae</name>
    <dbReference type="NCBI Taxonomy" id="3042027"/>
    <lineage>
        <taxon>Bacteria</taxon>
        <taxon>Bacillati</taxon>
        <taxon>Actinomycetota</taxon>
        <taxon>Actinomycetes</taxon>
        <taxon>Pseudonocardiales</taxon>
        <taxon>Pseudonocardiaceae</taxon>
        <taxon>Saccharopolyspora</taxon>
    </lineage>
</organism>
<protein>
    <submittedName>
        <fullName evidence="2">Uncharacterized protein</fullName>
    </submittedName>
</protein>
<keyword evidence="1" id="KW-1133">Transmembrane helix</keyword>
<comment type="caution">
    <text evidence="2">The sequence shown here is derived from an EMBL/GenBank/DDBJ whole genome shotgun (WGS) entry which is preliminary data.</text>
</comment>
<keyword evidence="1" id="KW-0812">Transmembrane</keyword>
<dbReference type="Proteomes" id="UP001237595">
    <property type="component" value="Unassembled WGS sequence"/>
</dbReference>
<sequence length="40" mass="4416">MRLLGDVWTILIVPLLCMLLGALVFAVVLAQGWGLHTLMH</sequence>
<name>A0ABT6PM01_9PSEU</name>
<dbReference type="EMBL" id="JASAOF010000004">
    <property type="protein sequence ID" value="MDI2028993.1"/>
    <property type="molecule type" value="Genomic_DNA"/>
</dbReference>
<keyword evidence="3" id="KW-1185">Reference proteome</keyword>
<feature type="transmembrane region" description="Helical" evidence="1">
    <location>
        <begin position="7"/>
        <end position="30"/>
    </location>
</feature>
<dbReference type="RefSeq" id="WP_281455347.1">
    <property type="nucleotide sequence ID" value="NZ_JASAOF010000004.1"/>
</dbReference>
<evidence type="ECO:0000313" key="2">
    <source>
        <dbReference type="EMBL" id="MDI2028993.1"/>
    </source>
</evidence>